<dbReference type="SUPFAM" id="SSF47459">
    <property type="entry name" value="HLH, helix-loop-helix DNA-binding domain"/>
    <property type="match status" value="1"/>
</dbReference>
<evidence type="ECO:0000256" key="3">
    <source>
        <dbReference type="ARBA" id="ARBA00023163"/>
    </source>
</evidence>
<evidence type="ECO:0000256" key="4">
    <source>
        <dbReference type="ARBA" id="ARBA00023242"/>
    </source>
</evidence>
<dbReference type="Proteomes" id="UP000265566">
    <property type="component" value="Chromosome 2"/>
</dbReference>
<evidence type="ECO:0000313" key="11">
    <source>
        <dbReference type="Proteomes" id="UP000002051"/>
    </source>
</evidence>
<dbReference type="EMBL" id="CM001218">
    <property type="protein sequence ID" value="AES68235.2"/>
    <property type="molecule type" value="Genomic_DNA"/>
</dbReference>
<dbReference type="PANTHER" id="PTHR45959">
    <property type="entry name" value="BHLH TRANSCRIPTION FACTOR"/>
    <property type="match status" value="1"/>
</dbReference>
<feature type="compositionally biased region" description="Polar residues" evidence="6">
    <location>
        <begin position="71"/>
        <end position="83"/>
    </location>
</feature>
<feature type="compositionally biased region" description="Polar residues" evidence="6">
    <location>
        <begin position="49"/>
        <end position="63"/>
    </location>
</feature>
<keyword evidence="11" id="KW-1185">Reference proteome</keyword>
<reference evidence="8 11" key="1">
    <citation type="journal article" date="2011" name="Nature">
        <title>The Medicago genome provides insight into the evolution of rhizobial symbioses.</title>
        <authorList>
            <person name="Young N.D."/>
            <person name="Debelle F."/>
            <person name="Oldroyd G.E."/>
            <person name="Geurts R."/>
            <person name="Cannon S.B."/>
            <person name="Udvardi M.K."/>
            <person name="Benedito V.A."/>
            <person name="Mayer K.F."/>
            <person name="Gouzy J."/>
            <person name="Schoof H."/>
            <person name="Van de Peer Y."/>
            <person name="Proost S."/>
            <person name="Cook D.R."/>
            <person name="Meyers B.C."/>
            <person name="Spannagl M."/>
            <person name="Cheung F."/>
            <person name="De Mita S."/>
            <person name="Krishnakumar V."/>
            <person name="Gundlach H."/>
            <person name="Zhou S."/>
            <person name="Mudge J."/>
            <person name="Bharti A.K."/>
            <person name="Murray J.D."/>
            <person name="Naoumkina M.A."/>
            <person name="Rosen B."/>
            <person name="Silverstein K.A."/>
            <person name="Tang H."/>
            <person name="Rombauts S."/>
            <person name="Zhao P.X."/>
            <person name="Zhou P."/>
            <person name="Barbe V."/>
            <person name="Bardou P."/>
            <person name="Bechner M."/>
            <person name="Bellec A."/>
            <person name="Berger A."/>
            <person name="Berges H."/>
            <person name="Bidwell S."/>
            <person name="Bisseling T."/>
            <person name="Choisne N."/>
            <person name="Couloux A."/>
            <person name="Denny R."/>
            <person name="Deshpande S."/>
            <person name="Dai X."/>
            <person name="Doyle J.J."/>
            <person name="Dudez A.M."/>
            <person name="Farmer A.D."/>
            <person name="Fouteau S."/>
            <person name="Franken C."/>
            <person name="Gibelin C."/>
            <person name="Gish J."/>
            <person name="Goldstein S."/>
            <person name="Gonzalez A.J."/>
            <person name="Green P.J."/>
            <person name="Hallab A."/>
            <person name="Hartog M."/>
            <person name="Hua A."/>
            <person name="Humphray S.J."/>
            <person name="Jeong D.H."/>
            <person name="Jing Y."/>
            <person name="Jocker A."/>
            <person name="Kenton S.M."/>
            <person name="Kim D.J."/>
            <person name="Klee K."/>
            <person name="Lai H."/>
            <person name="Lang C."/>
            <person name="Lin S."/>
            <person name="Macmil S.L."/>
            <person name="Magdelenat G."/>
            <person name="Matthews L."/>
            <person name="McCorrison J."/>
            <person name="Monaghan E.L."/>
            <person name="Mun J.H."/>
            <person name="Najar F.Z."/>
            <person name="Nicholson C."/>
            <person name="Noirot C."/>
            <person name="O'Bleness M."/>
            <person name="Paule C.R."/>
            <person name="Poulain J."/>
            <person name="Prion F."/>
            <person name="Qin B."/>
            <person name="Qu C."/>
            <person name="Retzel E.F."/>
            <person name="Riddle C."/>
            <person name="Sallet E."/>
            <person name="Samain S."/>
            <person name="Samson N."/>
            <person name="Sanders I."/>
            <person name="Saurat O."/>
            <person name="Scarpelli C."/>
            <person name="Schiex T."/>
            <person name="Segurens B."/>
            <person name="Severin A.J."/>
            <person name="Sherrier D.J."/>
            <person name="Shi R."/>
            <person name="Sims S."/>
            <person name="Singer S.R."/>
            <person name="Sinharoy S."/>
            <person name="Sterck L."/>
            <person name="Viollet A."/>
            <person name="Wang B.B."/>
            <person name="Wang K."/>
            <person name="Wang M."/>
            <person name="Wang X."/>
            <person name="Warfsmann J."/>
            <person name="Weissenbach J."/>
            <person name="White D.D."/>
            <person name="White J.D."/>
            <person name="Wiley G.B."/>
            <person name="Wincker P."/>
            <person name="Xing Y."/>
            <person name="Yang L."/>
            <person name="Yao Z."/>
            <person name="Ying F."/>
            <person name="Zhai J."/>
            <person name="Zhou L."/>
            <person name="Zuber A."/>
            <person name="Denarie J."/>
            <person name="Dixon R.A."/>
            <person name="May G.D."/>
            <person name="Schwartz D.C."/>
            <person name="Rogers J."/>
            <person name="Quetier F."/>
            <person name="Town C.D."/>
            <person name="Roe B.A."/>
        </authorList>
    </citation>
    <scope>NUCLEOTIDE SEQUENCE [LARGE SCALE GENOMIC DNA]</scope>
    <source>
        <strain evidence="8">A17</strain>
        <strain evidence="10 11">cv. Jemalong A17</strain>
    </source>
</reference>
<organism evidence="8 11">
    <name type="scientific">Medicago truncatula</name>
    <name type="common">Barrel medic</name>
    <name type="synonym">Medicago tribuloides</name>
    <dbReference type="NCBI Taxonomy" id="3880"/>
    <lineage>
        <taxon>Eukaryota</taxon>
        <taxon>Viridiplantae</taxon>
        <taxon>Streptophyta</taxon>
        <taxon>Embryophyta</taxon>
        <taxon>Tracheophyta</taxon>
        <taxon>Spermatophyta</taxon>
        <taxon>Magnoliopsida</taxon>
        <taxon>eudicotyledons</taxon>
        <taxon>Gunneridae</taxon>
        <taxon>Pentapetalae</taxon>
        <taxon>rosids</taxon>
        <taxon>fabids</taxon>
        <taxon>Fabales</taxon>
        <taxon>Fabaceae</taxon>
        <taxon>Papilionoideae</taxon>
        <taxon>50 kb inversion clade</taxon>
        <taxon>NPAAA clade</taxon>
        <taxon>Hologalegina</taxon>
        <taxon>IRL clade</taxon>
        <taxon>Trifolieae</taxon>
        <taxon>Medicago</taxon>
    </lineage>
</organism>
<evidence type="ECO:0000256" key="2">
    <source>
        <dbReference type="ARBA" id="ARBA00023015"/>
    </source>
</evidence>
<keyword evidence="5" id="KW-0175">Coiled coil</keyword>
<dbReference type="Gene3D" id="4.10.280.10">
    <property type="entry name" value="Helix-loop-helix DNA-binding domain"/>
    <property type="match status" value="1"/>
</dbReference>
<accession>G7IMC5</accession>
<dbReference type="Proteomes" id="UP000002051">
    <property type="component" value="Chromosome 2"/>
</dbReference>
<dbReference type="InterPro" id="IPR036638">
    <property type="entry name" value="HLH_DNA-bd_sf"/>
</dbReference>
<feature type="domain" description="BHLH" evidence="7">
    <location>
        <begin position="90"/>
        <end position="139"/>
    </location>
</feature>
<evidence type="ECO:0000313" key="12">
    <source>
        <dbReference type="Proteomes" id="UP000265566"/>
    </source>
</evidence>
<dbReference type="PANTHER" id="PTHR45959:SF27">
    <property type="entry name" value="HELIX LOOP HELIX DNA-BINDING DOMAIN PROTEIN"/>
    <property type="match status" value="1"/>
</dbReference>
<dbReference type="GO" id="GO:0046983">
    <property type="term" value="F:protein dimerization activity"/>
    <property type="evidence" value="ECO:0007669"/>
    <property type="project" value="InterPro"/>
</dbReference>
<dbReference type="STRING" id="3880.G7IMC5"/>
<comment type="subcellular location">
    <subcellularLocation>
        <location evidence="1">Nucleus</location>
    </subcellularLocation>
</comment>
<dbReference type="GO" id="GO:0003677">
    <property type="term" value="F:DNA binding"/>
    <property type="evidence" value="ECO:0007669"/>
    <property type="project" value="UniProtKB-KW"/>
</dbReference>
<gene>
    <name evidence="10" type="primary">11433588</name>
    <name evidence="8" type="ordered locus">MTR_2g104650</name>
    <name evidence="9" type="ORF">MtrunA17_Chr2g0333541</name>
</gene>
<dbReference type="Gramene" id="rna12915">
    <property type="protein sequence ID" value="RHN76567.1"/>
    <property type="gene ID" value="gene12915"/>
</dbReference>
<accession>A0A0C3VA41</accession>
<proteinExistence type="predicted"/>
<dbReference type="eggNOG" id="ENOG502QWBY">
    <property type="taxonomic scope" value="Eukaryota"/>
</dbReference>
<feature type="coiled-coil region" evidence="5">
    <location>
        <begin position="129"/>
        <end position="156"/>
    </location>
</feature>
<dbReference type="EnsemblPlants" id="AES68235">
    <property type="protein sequence ID" value="AES68235"/>
    <property type="gene ID" value="MTR_2g104650"/>
</dbReference>
<dbReference type="InterPro" id="IPR011598">
    <property type="entry name" value="bHLH_dom"/>
</dbReference>
<name>G7IMC5_MEDTR</name>
<evidence type="ECO:0000313" key="8">
    <source>
        <dbReference type="EMBL" id="AES68235.2"/>
    </source>
</evidence>
<dbReference type="Pfam" id="PF22754">
    <property type="entry name" value="bHLH-TF_ACT-like_plant"/>
    <property type="match status" value="1"/>
</dbReference>
<reference evidence="9" key="5">
    <citation type="journal article" date="2018" name="Nat. Plants">
        <title>Whole-genome landscape of Medicago truncatula symbiotic genes.</title>
        <authorList>
            <person name="Pecrix Y."/>
            <person name="Gamas P."/>
            <person name="Carrere S."/>
        </authorList>
    </citation>
    <scope>NUCLEOTIDE SEQUENCE</scope>
    <source>
        <tissue evidence="9">Leaves</tissue>
    </source>
</reference>
<evidence type="ECO:0000313" key="10">
    <source>
        <dbReference type="EnsemblPlants" id="AES68235"/>
    </source>
</evidence>
<evidence type="ECO:0000256" key="6">
    <source>
        <dbReference type="SAM" id="MobiDB-lite"/>
    </source>
</evidence>
<dbReference type="KEGG" id="mtr:11433588"/>
<dbReference type="GO" id="GO:0005634">
    <property type="term" value="C:nucleus"/>
    <property type="evidence" value="ECO:0007669"/>
    <property type="project" value="UniProtKB-SubCell"/>
</dbReference>
<evidence type="ECO:0000256" key="5">
    <source>
        <dbReference type="SAM" id="Coils"/>
    </source>
</evidence>
<keyword evidence="3" id="KW-0804">Transcription</keyword>
<reference evidence="8 11" key="2">
    <citation type="journal article" date="2014" name="BMC Genomics">
        <title>An improved genome release (version Mt4.0) for the model legume Medicago truncatula.</title>
        <authorList>
            <person name="Tang H."/>
            <person name="Krishnakumar V."/>
            <person name="Bidwell S."/>
            <person name="Rosen B."/>
            <person name="Chan A."/>
            <person name="Zhou S."/>
            <person name="Gentzbittel L."/>
            <person name="Childs K.L."/>
            <person name="Yandell M."/>
            <person name="Gundlach H."/>
            <person name="Mayer K.F."/>
            <person name="Schwartz D.C."/>
            <person name="Town C.D."/>
        </authorList>
    </citation>
    <scope>GENOME REANNOTATION</scope>
    <source>
        <strain evidence="10 11">cv. Jemalong A17</strain>
    </source>
</reference>
<keyword evidence="8" id="KW-0238">DNA-binding</keyword>
<evidence type="ECO:0000256" key="1">
    <source>
        <dbReference type="ARBA" id="ARBA00004123"/>
    </source>
</evidence>
<dbReference type="GO" id="GO:0080090">
    <property type="term" value="P:regulation of primary metabolic process"/>
    <property type="evidence" value="ECO:0007669"/>
    <property type="project" value="UniProtKB-ARBA"/>
</dbReference>
<reference evidence="10" key="3">
    <citation type="submission" date="2015-04" db="UniProtKB">
        <authorList>
            <consortium name="EnsemblPlants"/>
        </authorList>
    </citation>
    <scope>IDENTIFICATION</scope>
    <source>
        <strain evidence="10">cv. Jemalong A17</strain>
    </source>
</reference>
<feature type="region of interest" description="Disordered" evidence="6">
    <location>
        <begin position="49"/>
        <end position="94"/>
    </location>
</feature>
<dbReference type="SMART" id="SM00353">
    <property type="entry name" value="HLH"/>
    <property type="match status" value="1"/>
</dbReference>
<evidence type="ECO:0000313" key="9">
    <source>
        <dbReference type="EMBL" id="RHN76567.1"/>
    </source>
</evidence>
<evidence type="ECO:0000259" key="7">
    <source>
        <dbReference type="PROSITE" id="PS50888"/>
    </source>
</evidence>
<dbReference type="HOGENOM" id="CLU_046481_1_0_1"/>
<dbReference type="OrthoDB" id="690068at2759"/>
<dbReference type="Pfam" id="PF00010">
    <property type="entry name" value="HLH"/>
    <property type="match status" value="1"/>
</dbReference>
<dbReference type="EMBL" id="PSQE01000002">
    <property type="protein sequence ID" value="RHN76567.1"/>
    <property type="molecule type" value="Genomic_DNA"/>
</dbReference>
<keyword evidence="4" id="KW-0539">Nucleus</keyword>
<protein>
    <submittedName>
        <fullName evidence="8">Helix loop helix DNA-binding domain protein</fullName>
    </submittedName>
    <submittedName>
        <fullName evidence="9">Putative transcription factor bHLH family</fullName>
    </submittedName>
</protein>
<dbReference type="AlphaFoldDB" id="G7IMC5"/>
<sequence>MEEHLCHTNNTFDEEFLRDILYQIPQDQFNVPIATTDLVNNSSINVSQHAEEMPTNSLSIPTTEQHHDSLPLSSSTANQGSNSKKPRNTSDTLDHIMSERNRRQLLTSKIIELSALIPGLKKIDKVHVVTEAINYMKQLEERLKELEEDIKKKDAGSLSTITRSRVLIDKDIAIGEMNTEECYGRNESLLEVEARILEKEVLIKIYCGMQEGIVVNIMSQLQLLHLSITSINVLPFGNTLDITIIAKMGDKYNLTIKDLVKKLRVVATLQVSHNVQFHI</sequence>
<dbReference type="PaxDb" id="3880-AES68235"/>
<dbReference type="InterPro" id="IPR054502">
    <property type="entry name" value="bHLH-TF_ACT-like_plant"/>
</dbReference>
<keyword evidence="2" id="KW-0805">Transcription regulation</keyword>
<reference evidence="12" key="4">
    <citation type="journal article" date="2018" name="Nat. Plants">
        <title>Whole-genome landscape of Medicago truncatula symbiotic genes.</title>
        <authorList>
            <person name="Pecrix Y."/>
            <person name="Staton S.E."/>
            <person name="Sallet E."/>
            <person name="Lelandais-Briere C."/>
            <person name="Moreau S."/>
            <person name="Carrere S."/>
            <person name="Blein T."/>
            <person name="Jardinaud M.F."/>
            <person name="Latrasse D."/>
            <person name="Zouine M."/>
            <person name="Zahm M."/>
            <person name="Kreplak J."/>
            <person name="Mayjonade B."/>
            <person name="Satge C."/>
            <person name="Perez M."/>
            <person name="Cauet S."/>
            <person name="Marande W."/>
            <person name="Chantry-Darmon C."/>
            <person name="Lopez-Roques C."/>
            <person name="Bouchez O."/>
            <person name="Berard A."/>
            <person name="Debelle F."/>
            <person name="Munos S."/>
            <person name="Bendahmane A."/>
            <person name="Berges H."/>
            <person name="Niebel A."/>
            <person name="Buitink J."/>
            <person name="Frugier F."/>
            <person name="Benhamed M."/>
            <person name="Crespi M."/>
            <person name="Gouzy J."/>
            <person name="Gamas P."/>
        </authorList>
    </citation>
    <scope>NUCLEOTIDE SEQUENCE [LARGE SCALE GENOMIC DNA]</scope>
    <source>
        <strain evidence="12">cv. Jemalong A17</strain>
    </source>
</reference>
<dbReference type="PROSITE" id="PS50888">
    <property type="entry name" value="BHLH"/>
    <property type="match status" value="1"/>
</dbReference>
<dbReference type="InterPro" id="IPR052610">
    <property type="entry name" value="bHLH_transcription_regulator"/>
</dbReference>